<dbReference type="EMBL" id="JBAMMX010000017">
    <property type="protein sequence ID" value="KAK6924128.1"/>
    <property type="molecule type" value="Genomic_DNA"/>
</dbReference>
<comment type="caution">
    <text evidence="1">The sequence shown here is derived from an EMBL/GenBank/DDBJ whole genome shotgun (WGS) entry which is preliminary data.</text>
</comment>
<evidence type="ECO:0000313" key="1">
    <source>
        <dbReference type="EMBL" id="KAK6924128.1"/>
    </source>
</evidence>
<name>A0AAN8UW23_9MAGN</name>
<evidence type="ECO:0000313" key="2">
    <source>
        <dbReference type="Proteomes" id="UP001370490"/>
    </source>
</evidence>
<protein>
    <submittedName>
        <fullName evidence="1">Uncharacterized protein</fullName>
    </submittedName>
</protein>
<organism evidence="1 2">
    <name type="scientific">Dillenia turbinata</name>
    <dbReference type="NCBI Taxonomy" id="194707"/>
    <lineage>
        <taxon>Eukaryota</taxon>
        <taxon>Viridiplantae</taxon>
        <taxon>Streptophyta</taxon>
        <taxon>Embryophyta</taxon>
        <taxon>Tracheophyta</taxon>
        <taxon>Spermatophyta</taxon>
        <taxon>Magnoliopsida</taxon>
        <taxon>eudicotyledons</taxon>
        <taxon>Gunneridae</taxon>
        <taxon>Pentapetalae</taxon>
        <taxon>Dilleniales</taxon>
        <taxon>Dilleniaceae</taxon>
        <taxon>Dillenia</taxon>
    </lineage>
</organism>
<keyword evidence="2" id="KW-1185">Reference proteome</keyword>
<sequence>MGLNVTMKRPDSWVIRLEAQGGPTIRMNRNRILHNRVGQIVLLRVIVEVKLALSIAQDPKIMPMKMPRVCLTSIWGHRVCILQNDVNDYDSVRGQGRGMDITLFGLNGKTLSQTWCGIIPRWTTGWVRGRPSTWMAPHSFHQLQPQSNCDPAAKITLRSKFTTHHIGRAFRISRITEPSNRTCGAQRRAIEPSSSMDQK</sequence>
<dbReference type="AlphaFoldDB" id="A0AAN8UW23"/>
<dbReference type="Proteomes" id="UP001370490">
    <property type="component" value="Unassembled WGS sequence"/>
</dbReference>
<gene>
    <name evidence="1" type="ORF">RJ641_010328</name>
</gene>
<accession>A0AAN8UW23</accession>
<reference evidence="1 2" key="1">
    <citation type="submission" date="2023-12" db="EMBL/GenBank/DDBJ databases">
        <title>A high-quality genome assembly for Dillenia turbinata (Dilleniales).</title>
        <authorList>
            <person name="Chanderbali A."/>
        </authorList>
    </citation>
    <scope>NUCLEOTIDE SEQUENCE [LARGE SCALE GENOMIC DNA]</scope>
    <source>
        <strain evidence="1">LSX21</strain>
        <tissue evidence="1">Leaf</tissue>
    </source>
</reference>
<proteinExistence type="predicted"/>